<dbReference type="Gene3D" id="1.10.10.60">
    <property type="entry name" value="Homeodomain-like"/>
    <property type="match status" value="1"/>
</dbReference>
<keyword evidence="1" id="KW-0805">Transcription regulation</keyword>
<dbReference type="SMART" id="SM00342">
    <property type="entry name" value="HTH_ARAC"/>
    <property type="match status" value="1"/>
</dbReference>
<evidence type="ECO:0000313" key="5">
    <source>
        <dbReference type="EMBL" id="MBL0405215.1"/>
    </source>
</evidence>
<feature type="domain" description="HTH araC/xylS-type" evidence="4">
    <location>
        <begin position="192"/>
        <end position="290"/>
    </location>
</feature>
<evidence type="ECO:0000313" key="6">
    <source>
        <dbReference type="Proteomes" id="UP000605848"/>
    </source>
</evidence>
<dbReference type="CDD" id="cd06999">
    <property type="entry name" value="cupin_HpaA-like_N"/>
    <property type="match status" value="1"/>
</dbReference>
<reference evidence="5" key="1">
    <citation type="submission" date="2021-01" db="EMBL/GenBank/DDBJ databases">
        <title>Microvirga sp.</title>
        <authorList>
            <person name="Kim M.K."/>
        </authorList>
    </citation>
    <scope>NUCLEOTIDE SEQUENCE</scope>
    <source>
        <strain evidence="5">5420S-16</strain>
    </source>
</reference>
<dbReference type="InterPro" id="IPR011051">
    <property type="entry name" value="RmlC_Cupin_sf"/>
</dbReference>
<sequence length="296" mass="32794">MAVRAIPSYALYGENSQNPDADWIHCETIQARSRLHNYRIQPHRHETLFQILHLTGGAAEIELDGQVSTLTGPAVITLPSLTVHGYRFSPAIEGTVVTLFESRLAQILGSMHGIKDAFRSPQRISLRDHEEAARAVAADIGALAAEFSGRAQGRLEAIEARLGLIFIALHRLQAPEAGASHPQASRALQHAMRFRELVDQDFRAHKPIDAYARRLGITSPHLNRICREHLGDTALGVIHGRIILEAKRYLTFTSMSAKEVALALSFDDPAYFARFFKQKTGLSPLRFRATQKNPAA</sequence>
<evidence type="ECO:0000256" key="2">
    <source>
        <dbReference type="ARBA" id="ARBA00023125"/>
    </source>
</evidence>
<dbReference type="InterPro" id="IPR003313">
    <property type="entry name" value="AraC-bd"/>
</dbReference>
<accession>A0A936ZG51</accession>
<dbReference type="AlphaFoldDB" id="A0A936ZG51"/>
<dbReference type="Pfam" id="PF12833">
    <property type="entry name" value="HTH_18"/>
    <property type="match status" value="1"/>
</dbReference>
<dbReference type="EMBL" id="JAEQMY010000019">
    <property type="protein sequence ID" value="MBL0405215.1"/>
    <property type="molecule type" value="Genomic_DNA"/>
</dbReference>
<dbReference type="Proteomes" id="UP000605848">
    <property type="component" value="Unassembled WGS sequence"/>
</dbReference>
<dbReference type="PROSITE" id="PS01124">
    <property type="entry name" value="HTH_ARAC_FAMILY_2"/>
    <property type="match status" value="1"/>
</dbReference>
<evidence type="ECO:0000256" key="1">
    <source>
        <dbReference type="ARBA" id="ARBA00023015"/>
    </source>
</evidence>
<dbReference type="RefSeq" id="WP_202060777.1">
    <property type="nucleotide sequence ID" value="NZ_JAEQMY010000019.1"/>
</dbReference>
<comment type="caution">
    <text evidence="5">The sequence shown here is derived from an EMBL/GenBank/DDBJ whole genome shotgun (WGS) entry which is preliminary data.</text>
</comment>
<dbReference type="GO" id="GO:0003700">
    <property type="term" value="F:DNA-binding transcription factor activity"/>
    <property type="evidence" value="ECO:0007669"/>
    <property type="project" value="InterPro"/>
</dbReference>
<dbReference type="SUPFAM" id="SSF46689">
    <property type="entry name" value="Homeodomain-like"/>
    <property type="match status" value="1"/>
</dbReference>
<dbReference type="InterPro" id="IPR018060">
    <property type="entry name" value="HTH_AraC"/>
</dbReference>
<dbReference type="SUPFAM" id="SSF51182">
    <property type="entry name" value="RmlC-like cupins"/>
    <property type="match status" value="1"/>
</dbReference>
<dbReference type="PANTHER" id="PTHR43280">
    <property type="entry name" value="ARAC-FAMILY TRANSCRIPTIONAL REGULATOR"/>
    <property type="match status" value="1"/>
</dbReference>
<organism evidence="5 6">
    <name type="scientific">Microvirga aerilata</name>
    <dbReference type="NCBI Taxonomy" id="670292"/>
    <lineage>
        <taxon>Bacteria</taxon>
        <taxon>Pseudomonadati</taxon>
        <taxon>Pseudomonadota</taxon>
        <taxon>Alphaproteobacteria</taxon>
        <taxon>Hyphomicrobiales</taxon>
        <taxon>Methylobacteriaceae</taxon>
        <taxon>Microvirga</taxon>
    </lineage>
</organism>
<evidence type="ECO:0000259" key="4">
    <source>
        <dbReference type="PROSITE" id="PS01124"/>
    </source>
</evidence>
<protein>
    <submittedName>
        <fullName evidence="5">Helix-turn-helix domain-containing protein</fullName>
    </submittedName>
</protein>
<gene>
    <name evidence="5" type="ORF">JKG68_14680</name>
</gene>
<keyword evidence="2" id="KW-0238">DNA-binding</keyword>
<proteinExistence type="predicted"/>
<dbReference type="GO" id="GO:0043565">
    <property type="term" value="F:sequence-specific DNA binding"/>
    <property type="evidence" value="ECO:0007669"/>
    <property type="project" value="InterPro"/>
</dbReference>
<dbReference type="InterPro" id="IPR047264">
    <property type="entry name" value="Cupin_HpaA-like_N"/>
</dbReference>
<dbReference type="Pfam" id="PF02311">
    <property type="entry name" value="AraC_binding"/>
    <property type="match status" value="1"/>
</dbReference>
<name>A0A936ZG51_9HYPH</name>
<keyword evidence="3" id="KW-0804">Transcription</keyword>
<evidence type="ECO:0000256" key="3">
    <source>
        <dbReference type="ARBA" id="ARBA00023163"/>
    </source>
</evidence>
<dbReference type="PANTHER" id="PTHR43280:SF32">
    <property type="entry name" value="TRANSCRIPTIONAL REGULATORY PROTEIN"/>
    <property type="match status" value="1"/>
</dbReference>
<keyword evidence="6" id="KW-1185">Reference proteome</keyword>
<dbReference type="InterPro" id="IPR009057">
    <property type="entry name" value="Homeodomain-like_sf"/>
</dbReference>